<comment type="caution">
    <text evidence="1">The sequence shown here is derived from an EMBL/GenBank/DDBJ whole genome shotgun (WGS) entry which is preliminary data.</text>
</comment>
<reference evidence="1 2" key="1">
    <citation type="submission" date="2011-11" db="EMBL/GenBank/DDBJ databases">
        <title>The Genome Sequence of Dialister succinatiphilus YIT 11850.</title>
        <authorList>
            <consortium name="The Broad Institute Genome Sequencing Platform"/>
            <person name="Earl A."/>
            <person name="Ward D."/>
            <person name="Feldgarden M."/>
            <person name="Gevers D."/>
            <person name="Morotomi M."/>
            <person name="Young S.K."/>
            <person name="Zeng Q."/>
            <person name="Gargeya S."/>
            <person name="Fitzgerald M."/>
            <person name="Haas B."/>
            <person name="Abouelleil A."/>
            <person name="Alvarado L."/>
            <person name="Arachchi H.M."/>
            <person name="Berlin A."/>
            <person name="Brown A."/>
            <person name="Chapman S.B."/>
            <person name="Dunbar C."/>
            <person name="Gearin G."/>
            <person name="Goldberg J."/>
            <person name="Griggs A."/>
            <person name="Gujja S."/>
            <person name="Heiman D."/>
            <person name="Howarth C."/>
            <person name="Lui A."/>
            <person name="MacDonald P.J.P."/>
            <person name="Montmayeur A."/>
            <person name="Murphy C."/>
            <person name="Neiman D."/>
            <person name="Pearson M."/>
            <person name="Priest M."/>
            <person name="Roberts A."/>
            <person name="Saif S."/>
            <person name="Shea T."/>
            <person name="Sisk P."/>
            <person name="Stolte C."/>
            <person name="Sykes S."/>
            <person name="Wortman J."/>
            <person name="Nusbaum C."/>
            <person name="Birren B."/>
        </authorList>
    </citation>
    <scope>NUCLEOTIDE SEQUENCE [LARGE SCALE GENOMIC DNA]</scope>
    <source>
        <strain evidence="1 2">YIT 11850</strain>
    </source>
</reference>
<evidence type="ECO:0000313" key="2">
    <source>
        <dbReference type="Proteomes" id="UP000003277"/>
    </source>
</evidence>
<proteinExistence type="predicted"/>
<keyword evidence="2" id="KW-1185">Reference proteome</keyword>
<organism evidence="1 2">
    <name type="scientific">Dialister succinatiphilus YIT 11850</name>
    <dbReference type="NCBI Taxonomy" id="742743"/>
    <lineage>
        <taxon>Bacteria</taxon>
        <taxon>Bacillati</taxon>
        <taxon>Bacillota</taxon>
        <taxon>Negativicutes</taxon>
        <taxon>Veillonellales</taxon>
        <taxon>Veillonellaceae</taxon>
        <taxon>Dialister</taxon>
    </lineage>
</organism>
<gene>
    <name evidence="1" type="ORF">HMPREF9453_00582</name>
</gene>
<dbReference type="PATRIC" id="fig|742743.3.peg.592"/>
<dbReference type="EMBL" id="ADLT01000015">
    <property type="protein sequence ID" value="EHO63565.1"/>
    <property type="molecule type" value="Genomic_DNA"/>
</dbReference>
<protein>
    <submittedName>
        <fullName evidence="1">Uncharacterized protein</fullName>
    </submittedName>
</protein>
<dbReference type="AlphaFoldDB" id="H1CYZ4"/>
<dbReference type="STRING" id="742743.HMPREF9453_00582"/>
<sequence length="135" mass="15744">MPGAAHMAGWKDTSLPPGLLHPLGSRREEEKMTENIFNKFGIKKGETAAPWNKGKGLAFLMHFPIPDWAVEEKEEGKIPESLWRHFEENQYSVSFVPYFTRGKHVGKPNWQKESVRVMFKTREEAEAYMWKNYQC</sequence>
<dbReference type="HOGENOM" id="CLU_1882444_0_0_9"/>
<name>H1CYZ4_9FIRM</name>
<accession>H1CYZ4</accession>
<evidence type="ECO:0000313" key="1">
    <source>
        <dbReference type="EMBL" id="EHO63565.1"/>
    </source>
</evidence>
<dbReference type="Proteomes" id="UP000003277">
    <property type="component" value="Unassembled WGS sequence"/>
</dbReference>